<comment type="caution">
    <text evidence="2">The sequence shown here is derived from an EMBL/GenBank/DDBJ whole genome shotgun (WGS) entry which is preliminary data.</text>
</comment>
<dbReference type="AlphaFoldDB" id="A0A8S4PUI2"/>
<evidence type="ECO:0000256" key="1">
    <source>
        <dbReference type="SAM" id="MobiDB-lite"/>
    </source>
</evidence>
<organism evidence="2 3">
    <name type="scientific">Owenia fusiformis</name>
    <name type="common">Polychaete worm</name>
    <dbReference type="NCBI Taxonomy" id="6347"/>
    <lineage>
        <taxon>Eukaryota</taxon>
        <taxon>Metazoa</taxon>
        <taxon>Spiralia</taxon>
        <taxon>Lophotrochozoa</taxon>
        <taxon>Annelida</taxon>
        <taxon>Polychaeta</taxon>
        <taxon>Sedentaria</taxon>
        <taxon>Canalipalpata</taxon>
        <taxon>Sabellida</taxon>
        <taxon>Oweniida</taxon>
        <taxon>Oweniidae</taxon>
        <taxon>Owenia</taxon>
    </lineage>
</organism>
<accession>A0A8S4PUI2</accession>
<evidence type="ECO:0000313" key="3">
    <source>
        <dbReference type="Proteomes" id="UP000749559"/>
    </source>
</evidence>
<dbReference type="EMBL" id="CAIIXF020000010">
    <property type="protein sequence ID" value="CAH1796323.1"/>
    <property type="molecule type" value="Genomic_DNA"/>
</dbReference>
<proteinExistence type="predicted"/>
<reference evidence="2" key="1">
    <citation type="submission" date="2022-03" db="EMBL/GenBank/DDBJ databases">
        <authorList>
            <person name="Martin C."/>
        </authorList>
    </citation>
    <scope>NUCLEOTIDE SEQUENCE</scope>
</reference>
<keyword evidence="3" id="KW-1185">Reference proteome</keyword>
<gene>
    <name evidence="2" type="ORF">OFUS_LOCUS20747</name>
</gene>
<dbReference type="Proteomes" id="UP000749559">
    <property type="component" value="Unassembled WGS sequence"/>
</dbReference>
<feature type="compositionally biased region" description="Basic and acidic residues" evidence="1">
    <location>
        <begin position="136"/>
        <end position="158"/>
    </location>
</feature>
<name>A0A8S4PUI2_OWEFU</name>
<protein>
    <submittedName>
        <fullName evidence="2">Uncharacterized protein</fullName>
    </submittedName>
</protein>
<feature type="region of interest" description="Disordered" evidence="1">
    <location>
        <begin position="135"/>
        <end position="158"/>
    </location>
</feature>
<evidence type="ECO:0000313" key="2">
    <source>
        <dbReference type="EMBL" id="CAH1796323.1"/>
    </source>
</evidence>
<sequence>MGKDGIYSIHIVDGCINKTSGFIKRMLPWFQFHTVPWMENESIQLLGCSDAPLHSMEGQSANGGMHKHFVTKSDGTIGGLVALVDPKNKAPNELYVLTANHMVEKYNTNVEYMSWSKEDQSDKHVIGTEVPYKIPLRTDNDDENNKDVENGDVEDKKDNEFNDWKDDVNVSQDAFDEQMIRKCIYHYTMKDEDMDEKQEEQYDIACIKVDDQYKPASINAINQNEYVSKKVDKGPDTIKLQYNACSECCINLDNPSNTVPNNLYNLVGSKVVKLGSSLKQGSGNILSGYAAGEIKVGKKTAWVTNMVVIGADIADHDTDYAQLPGDCGTIVCGTEKGKDHYPNCWMIFAGWDNANIENTWNKQASLAFSLPNALKELNEQVKANKRFKLSCCEKVFEKRDG</sequence>